<evidence type="ECO:0000313" key="4">
    <source>
        <dbReference type="Proteomes" id="UP000186168"/>
    </source>
</evidence>
<keyword evidence="2" id="KW-1133">Transmembrane helix</keyword>
<dbReference type="STRING" id="67365.GCA_001704635_06075"/>
<keyword evidence="4" id="KW-1185">Reference proteome</keyword>
<dbReference type="AlphaFoldDB" id="A0A1R1SK41"/>
<keyword evidence="2" id="KW-0812">Transmembrane</keyword>
<evidence type="ECO:0000256" key="1">
    <source>
        <dbReference type="SAM" id="MobiDB-lite"/>
    </source>
</evidence>
<dbReference type="GeneID" id="96743633"/>
<feature type="region of interest" description="Disordered" evidence="1">
    <location>
        <begin position="137"/>
        <end position="178"/>
    </location>
</feature>
<keyword evidence="2" id="KW-0472">Membrane</keyword>
<dbReference type="RefSeq" id="WP_065961804.1">
    <property type="nucleotide sequence ID" value="NZ_ASQP01000211.1"/>
</dbReference>
<proteinExistence type="predicted"/>
<evidence type="ECO:0008006" key="5">
    <source>
        <dbReference type="Google" id="ProtNLM"/>
    </source>
</evidence>
<organism evidence="3 4">
    <name type="scientific">Streptomyces sparsogenes DSM 40356</name>
    <dbReference type="NCBI Taxonomy" id="1331668"/>
    <lineage>
        <taxon>Bacteria</taxon>
        <taxon>Bacillati</taxon>
        <taxon>Actinomycetota</taxon>
        <taxon>Actinomycetes</taxon>
        <taxon>Kitasatosporales</taxon>
        <taxon>Streptomycetaceae</taxon>
        <taxon>Streptomyces</taxon>
    </lineage>
</organism>
<feature type="compositionally biased region" description="Low complexity" evidence="1">
    <location>
        <begin position="138"/>
        <end position="156"/>
    </location>
</feature>
<protein>
    <recommendedName>
        <fullName evidence="5">SpdA protein</fullName>
    </recommendedName>
</protein>
<dbReference type="InterPro" id="IPR021235">
    <property type="entry name" value="DUF2637"/>
</dbReference>
<accession>A0A1R1SK41</accession>
<reference evidence="3 4" key="1">
    <citation type="submission" date="2013-05" db="EMBL/GenBank/DDBJ databases">
        <title>Genome sequence of Streptomyces sparsogenes DSM 40356.</title>
        <authorList>
            <person name="Coyne S."/>
            <person name="Seebeck F.P."/>
        </authorList>
    </citation>
    <scope>NUCLEOTIDE SEQUENCE [LARGE SCALE GENOMIC DNA]</scope>
    <source>
        <strain evidence="3 4">DSM 40356</strain>
    </source>
</reference>
<evidence type="ECO:0000313" key="3">
    <source>
        <dbReference type="EMBL" id="OMI38678.1"/>
    </source>
</evidence>
<evidence type="ECO:0000256" key="2">
    <source>
        <dbReference type="SAM" id="Phobius"/>
    </source>
</evidence>
<dbReference type="Proteomes" id="UP000186168">
    <property type="component" value="Unassembled WGS sequence"/>
</dbReference>
<sequence length="230" mass="23622">MSEDRITQRTVTVVMAIIAALAFVFSFGNVWALALRLGVPRPIAPLIAPMVDLSVVGLLVALRYLSLRGIPAEQIKGATRLMHLSGLLTLALNVAEPLVAEHYGRAAVDAVAPLLLLGWGAVGPQLLRHFHAVTHTGPAPATATPDPAPAETAPAPITEPAPAPAPASAPAPAPEAVTPPAVTVPLPLLNAARTIADTYQAEHGAPITPAQLRARLGVALPLATAAHAQL</sequence>
<dbReference type="Pfam" id="PF10935">
    <property type="entry name" value="DUF2637"/>
    <property type="match status" value="1"/>
</dbReference>
<gene>
    <name evidence="3" type="ORF">SPAR_14678</name>
</gene>
<comment type="caution">
    <text evidence="3">The sequence shown here is derived from an EMBL/GenBank/DDBJ whole genome shotgun (WGS) entry which is preliminary data.</text>
</comment>
<feature type="transmembrane region" description="Helical" evidence="2">
    <location>
        <begin position="12"/>
        <end position="34"/>
    </location>
</feature>
<dbReference type="EMBL" id="ASQP01000211">
    <property type="protein sequence ID" value="OMI38678.1"/>
    <property type="molecule type" value="Genomic_DNA"/>
</dbReference>
<name>A0A1R1SK41_9ACTN</name>
<feature type="transmembrane region" description="Helical" evidence="2">
    <location>
        <begin position="46"/>
        <end position="66"/>
    </location>
</feature>
<feature type="compositionally biased region" description="Pro residues" evidence="1">
    <location>
        <begin position="157"/>
        <end position="173"/>
    </location>
</feature>